<gene>
    <name evidence="3" type="ORF">BDN71DRAFT_1429967</name>
</gene>
<keyword evidence="4" id="KW-1185">Reference proteome</keyword>
<sequence>MSSSAVANGDTEQELIEDLMTANKVWAFLKEQHMKQEKAESRFMADQVTEWIHLTMQLAKGSVSTTLVVMTNTGIKQKITTCTNCGKRGHHMESCISTGGGMAGKMITEAQATMGKKKQKVDPLQANIATSAAPPAPPASANVCVSQGHTWVVNGSQAFLVNLPMQSMPPTSLALAPMVNQNANLYGNFAGFTSNSSDEAYAIPASTSHHAWIAIAGPLTTSLDWALQSHQVAANAMMASIIEHMSCHQEMDLHKAPWWLDSGASTHISPERSDFFELYPMSHSSPKLLQARDRGNRVKRGKDRR</sequence>
<organism evidence="3 4">
    <name type="scientific">Pleurotus eryngii</name>
    <name type="common">Boletus of the steppes</name>
    <dbReference type="NCBI Taxonomy" id="5323"/>
    <lineage>
        <taxon>Eukaryota</taxon>
        <taxon>Fungi</taxon>
        <taxon>Dikarya</taxon>
        <taxon>Basidiomycota</taxon>
        <taxon>Agaricomycotina</taxon>
        <taxon>Agaricomycetes</taxon>
        <taxon>Agaricomycetidae</taxon>
        <taxon>Agaricales</taxon>
        <taxon>Pleurotineae</taxon>
        <taxon>Pleurotaceae</taxon>
        <taxon>Pleurotus</taxon>
    </lineage>
</organism>
<dbReference type="InterPro" id="IPR001878">
    <property type="entry name" value="Znf_CCHC"/>
</dbReference>
<proteinExistence type="predicted"/>
<evidence type="ECO:0000313" key="4">
    <source>
        <dbReference type="Proteomes" id="UP000807025"/>
    </source>
</evidence>
<keyword evidence="1" id="KW-0863">Zinc-finger</keyword>
<dbReference type="AlphaFoldDB" id="A0A9P6D9V3"/>
<dbReference type="EMBL" id="MU154549">
    <property type="protein sequence ID" value="KAF9496762.1"/>
    <property type="molecule type" value="Genomic_DNA"/>
</dbReference>
<keyword evidence="1" id="KW-0862">Zinc</keyword>
<name>A0A9P6D9V3_PLEER</name>
<accession>A0A9P6D9V3</accession>
<dbReference type="GO" id="GO:0008270">
    <property type="term" value="F:zinc ion binding"/>
    <property type="evidence" value="ECO:0007669"/>
    <property type="project" value="UniProtKB-KW"/>
</dbReference>
<comment type="caution">
    <text evidence="3">The sequence shown here is derived from an EMBL/GenBank/DDBJ whole genome shotgun (WGS) entry which is preliminary data.</text>
</comment>
<dbReference type="OrthoDB" id="2941894at2759"/>
<dbReference type="GO" id="GO:0003676">
    <property type="term" value="F:nucleic acid binding"/>
    <property type="evidence" value="ECO:0007669"/>
    <property type="project" value="InterPro"/>
</dbReference>
<reference evidence="3" key="1">
    <citation type="submission" date="2020-11" db="EMBL/GenBank/DDBJ databases">
        <authorList>
            <consortium name="DOE Joint Genome Institute"/>
            <person name="Ahrendt S."/>
            <person name="Riley R."/>
            <person name="Andreopoulos W."/>
            <person name="Labutti K."/>
            <person name="Pangilinan J."/>
            <person name="Ruiz-Duenas F.J."/>
            <person name="Barrasa J.M."/>
            <person name="Sanchez-Garcia M."/>
            <person name="Camarero S."/>
            <person name="Miyauchi S."/>
            <person name="Serrano A."/>
            <person name="Linde D."/>
            <person name="Babiker R."/>
            <person name="Drula E."/>
            <person name="Ayuso-Fernandez I."/>
            <person name="Pacheco R."/>
            <person name="Padilla G."/>
            <person name="Ferreira P."/>
            <person name="Barriuso J."/>
            <person name="Kellner H."/>
            <person name="Castanera R."/>
            <person name="Alfaro M."/>
            <person name="Ramirez L."/>
            <person name="Pisabarro A.G."/>
            <person name="Kuo A."/>
            <person name="Tritt A."/>
            <person name="Lipzen A."/>
            <person name="He G."/>
            <person name="Yan M."/>
            <person name="Ng V."/>
            <person name="Cullen D."/>
            <person name="Martin F."/>
            <person name="Rosso M.-N."/>
            <person name="Henrissat B."/>
            <person name="Hibbett D."/>
            <person name="Martinez A.T."/>
            <person name="Grigoriev I.V."/>
        </authorList>
    </citation>
    <scope>NUCLEOTIDE SEQUENCE</scope>
    <source>
        <strain evidence="3">ATCC 90797</strain>
    </source>
</reference>
<evidence type="ECO:0000259" key="2">
    <source>
        <dbReference type="PROSITE" id="PS50158"/>
    </source>
</evidence>
<protein>
    <recommendedName>
        <fullName evidence="2">CCHC-type domain-containing protein</fullName>
    </recommendedName>
</protein>
<dbReference type="PROSITE" id="PS50158">
    <property type="entry name" value="ZF_CCHC"/>
    <property type="match status" value="1"/>
</dbReference>
<evidence type="ECO:0000256" key="1">
    <source>
        <dbReference type="PROSITE-ProRule" id="PRU00047"/>
    </source>
</evidence>
<keyword evidence="1" id="KW-0479">Metal-binding</keyword>
<feature type="domain" description="CCHC-type" evidence="2">
    <location>
        <begin position="82"/>
        <end position="95"/>
    </location>
</feature>
<evidence type="ECO:0000313" key="3">
    <source>
        <dbReference type="EMBL" id="KAF9496762.1"/>
    </source>
</evidence>
<dbReference type="Proteomes" id="UP000807025">
    <property type="component" value="Unassembled WGS sequence"/>
</dbReference>